<dbReference type="GO" id="GO:0016787">
    <property type="term" value="F:hydrolase activity"/>
    <property type="evidence" value="ECO:0007669"/>
    <property type="project" value="UniProtKB-KW"/>
</dbReference>
<keyword evidence="3" id="KW-1185">Reference proteome</keyword>
<gene>
    <name evidence="2" type="ORF">LZC95_10225</name>
</gene>
<feature type="domain" description="Serine aminopeptidase S33" evidence="1">
    <location>
        <begin position="20"/>
        <end position="155"/>
    </location>
</feature>
<dbReference type="InterPro" id="IPR017208">
    <property type="entry name" value="UCP037442_abhydr"/>
</dbReference>
<proteinExistence type="predicted"/>
<evidence type="ECO:0000259" key="1">
    <source>
        <dbReference type="Pfam" id="PF12146"/>
    </source>
</evidence>
<keyword evidence="2" id="KW-0378">Hydrolase</keyword>
<dbReference type="InterPro" id="IPR029058">
    <property type="entry name" value="AB_hydrolase_fold"/>
</dbReference>
<reference evidence="2 3" key="1">
    <citation type="submission" date="2021-12" db="EMBL/GenBank/DDBJ databases">
        <title>Discovery of the Pendulisporaceae a myxobacterial family with distinct sporulation behavior and unique specialized metabolism.</title>
        <authorList>
            <person name="Garcia R."/>
            <person name="Popoff A."/>
            <person name="Bader C.D."/>
            <person name="Loehr J."/>
            <person name="Walesch S."/>
            <person name="Walt C."/>
            <person name="Boldt J."/>
            <person name="Bunk B."/>
            <person name="Haeckl F.J.F.P.J."/>
            <person name="Gunesch A.P."/>
            <person name="Birkelbach J."/>
            <person name="Nuebel U."/>
            <person name="Pietschmann T."/>
            <person name="Bach T."/>
            <person name="Mueller R."/>
        </authorList>
    </citation>
    <scope>NUCLEOTIDE SEQUENCE [LARGE SCALE GENOMIC DNA]</scope>
    <source>
        <strain evidence="2 3">MSr12523</strain>
    </source>
</reference>
<sequence length="297" mass="31530">MTSKDGATSELQVFRAADEHAPVLLVIPAMGTAAGYYDKLGAAFAQRGVHAALFELRGIDTSSVRASRETDFGYGTLIEQDIPPAIDAVRALLPRAPLFLLGHSLGGHLAFLTLARGQLAHEVRGVALVASGLPYHAGWPGAGSPGIRVFARFMKATSMAVGHYPGERLGFAGREARTVISEWAHAVATGEFSFPTTWTGSVPPEQALARVECPVLAVSLARDKLAPSRSTELLLAKVPRCSVSRIRYQPEAGLPEAAGNHNRWPRWPDAVATHVSKWAIGLTRPASVHPPAASSPS</sequence>
<dbReference type="RefSeq" id="WP_394847825.1">
    <property type="nucleotide sequence ID" value="NZ_CP089982.1"/>
</dbReference>
<dbReference type="Pfam" id="PF12146">
    <property type="entry name" value="Hydrolase_4"/>
    <property type="match status" value="1"/>
</dbReference>
<dbReference type="Gene3D" id="3.40.50.1820">
    <property type="entry name" value="alpha/beta hydrolase"/>
    <property type="match status" value="1"/>
</dbReference>
<dbReference type="SUPFAM" id="SSF53474">
    <property type="entry name" value="alpha/beta-Hydrolases"/>
    <property type="match status" value="1"/>
</dbReference>
<name>A0ABZ2KI01_9BACT</name>
<protein>
    <submittedName>
        <fullName evidence="2">Alpha/beta fold hydrolase</fullName>
    </submittedName>
</protein>
<evidence type="ECO:0000313" key="3">
    <source>
        <dbReference type="Proteomes" id="UP001379533"/>
    </source>
</evidence>
<dbReference type="InterPro" id="IPR022742">
    <property type="entry name" value="Hydrolase_4"/>
</dbReference>
<evidence type="ECO:0000313" key="2">
    <source>
        <dbReference type="EMBL" id="WXA97210.1"/>
    </source>
</evidence>
<dbReference type="PIRSF" id="PIRSF037442">
    <property type="entry name" value="UCP037442_abhydr"/>
    <property type="match status" value="1"/>
</dbReference>
<dbReference type="EMBL" id="CP089982">
    <property type="protein sequence ID" value="WXA97210.1"/>
    <property type="molecule type" value="Genomic_DNA"/>
</dbReference>
<organism evidence="2 3">
    <name type="scientific">Pendulispora brunnea</name>
    <dbReference type="NCBI Taxonomy" id="2905690"/>
    <lineage>
        <taxon>Bacteria</taxon>
        <taxon>Pseudomonadati</taxon>
        <taxon>Myxococcota</taxon>
        <taxon>Myxococcia</taxon>
        <taxon>Myxococcales</taxon>
        <taxon>Sorangiineae</taxon>
        <taxon>Pendulisporaceae</taxon>
        <taxon>Pendulispora</taxon>
    </lineage>
</organism>
<accession>A0ABZ2KI01</accession>
<dbReference type="Proteomes" id="UP001379533">
    <property type="component" value="Chromosome"/>
</dbReference>